<accession>V6SH87</accession>
<dbReference type="PATRIC" id="fig|1341181.4.peg.3031"/>
<evidence type="ECO:0000313" key="3">
    <source>
        <dbReference type="Proteomes" id="UP000018004"/>
    </source>
</evidence>
<keyword evidence="1" id="KW-0812">Transmembrane</keyword>
<dbReference type="EMBL" id="AVGG01000028">
    <property type="protein sequence ID" value="ESU25632.1"/>
    <property type="molecule type" value="Genomic_DNA"/>
</dbReference>
<evidence type="ECO:0000313" key="2">
    <source>
        <dbReference type="EMBL" id="ESU25632.1"/>
    </source>
</evidence>
<dbReference type="Proteomes" id="UP000018004">
    <property type="component" value="Unassembled WGS sequence"/>
</dbReference>
<organism evidence="2 3">
    <name type="scientific">Flavobacterium limnosediminis JC2902</name>
    <dbReference type="NCBI Taxonomy" id="1341181"/>
    <lineage>
        <taxon>Bacteria</taxon>
        <taxon>Pseudomonadati</taxon>
        <taxon>Bacteroidota</taxon>
        <taxon>Flavobacteriia</taxon>
        <taxon>Flavobacteriales</taxon>
        <taxon>Flavobacteriaceae</taxon>
        <taxon>Flavobacterium</taxon>
    </lineage>
</organism>
<keyword evidence="3" id="KW-1185">Reference proteome</keyword>
<comment type="caution">
    <text evidence="2">The sequence shown here is derived from an EMBL/GenBank/DDBJ whole genome shotgun (WGS) entry which is preliminary data.</text>
</comment>
<dbReference type="RefSeq" id="WP_023580613.1">
    <property type="nucleotide sequence ID" value="NZ_AVGG01000028.1"/>
</dbReference>
<reference evidence="2 3" key="1">
    <citation type="submission" date="2013-08" db="EMBL/GenBank/DDBJ databases">
        <title>Flavobacterium limnosediminis JC2902 genome sequencing.</title>
        <authorList>
            <person name="Lee K."/>
            <person name="Yi H."/>
            <person name="Park S."/>
            <person name="Chun J."/>
        </authorList>
    </citation>
    <scope>NUCLEOTIDE SEQUENCE [LARGE SCALE GENOMIC DNA]</scope>
    <source>
        <strain evidence="2 3">JC2902</strain>
    </source>
</reference>
<keyword evidence="1" id="KW-1133">Transmembrane helix</keyword>
<dbReference type="Pfam" id="PF07377">
    <property type="entry name" value="DUF1493"/>
    <property type="match status" value="1"/>
</dbReference>
<evidence type="ECO:0008006" key="4">
    <source>
        <dbReference type="Google" id="ProtNLM"/>
    </source>
</evidence>
<dbReference type="InterPro" id="IPR010862">
    <property type="entry name" value="DUF1493"/>
</dbReference>
<proteinExistence type="predicted"/>
<name>V6SH87_9FLAO</name>
<protein>
    <recommendedName>
        <fullName evidence="4">DUF1493 family protein</fullName>
    </recommendedName>
</protein>
<dbReference type="OrthoDB" id="6402309at2"/>
<evidence type="ECO:0000256" key="1">
    <source>
        <dbReference type="SAM" id="Phobius"/>
    </source>
</evidence>
<gene>
    <name evidence="2" type="ORF">FLJC2902T_30820</name>
</gene>
<feature type="transmembrane region" description="Helical" evidence="1">
    <location>
        <begin position="119"/>
        <end position="137"/>
    </location>
</feature>
<dbReference type="STRING" id="1341181.FLJC2902T_30820"/>
<sequence>MDEIIKLVKEMTGADNVTENSELENDLGCTGDDFSELMEEYSKKFNVDMSNYIWYFHHYEEGNSITLNLFGYKSPAETVKQIPVTPKMLYDFSKIGKWNIEYPEHEIPNNRLANLANQILLLLIASAIILILFLKYYN</sequence>
<keyword evidence="1" id="KW-0472">Membrane</keyword>
<dbReference type="eggNOG" id="ENOG50332MP">
    <property type="taxonomic scope" value="Bacteria"/>
</dbReference>
<dbReference type="AlphaFoldDB" id="V6SH87"/>